<keyword evidence="3 9" id="KW-0808">Transferase</keyword>
<dbReference type="PANTHER" id="PTHR43523:SF2">
    <property type="entry name" value="GLUCOSE-1-PHOSPHATE ADENYLYLTRANSFERASE"/>
    <property type="match status" value="1"/>
</dbReference>
<dbReference type="PROSITE" id="PS00810">
    <property type="entry name" value="ADP_GLC_PYROPHOSPH_3"/>
    <property type="match status" value="1"/>
</dbReference>
<feature type="binding site" evidence="9">
    <location>
        <begin position="189"/>
        <end position="190"/>
    </location>
    <ligand>
        <name>alpha-D-glucose 1-phosphate</name>
        <dbReference type="ChEBI" id="CHEBI:58601"/>
    </ligand>
</feature>
<dbReference type="PANTHER" id="PTHR43523">
    <property type="entry name" value="GLUCOSE-1-PHOSPHATE ADENYLYLTRANSFERASE-RELATED"/>
    <property type="match status" value="1"/>
</dbReference>
<evidence type="ECO:0000256" key="9">
    <source>
        <dbReference type="HAMAP-Rule" id="MF_00624"/>
    </source>
</evidence>
<dbReference type="InterPro" id="IPR029044">
    <property type="entry name" value="Nucleotide-diphossugar_trans"/>
</dbReference>
<dbReference type="GO" id="GO:0005524">
    <property type="term" value="F:ATP binding"/>
    <property type="evidence" value="ECO:0007669"/>
    <property type="project" value="UniProtKB-KW"/>
</dbReference>
<keyword evidence="4 9" id="KW-0548">Nucleotidyltransferase</keyword>
<feature type="domain" description="Nucleotidyl transferase" evidence="10">
    <location>
        <begin position="17"/>
        <end position="267"/>
    </location>
</feature>
<accession>A0A917S0U8</accession>
<dbReference type="InterPro" id="IPR011004">
    <property type="entry name" value="Trimer_LpxA-like_sf"/>
</dbReference>
<evidence type="ECO:0000256" key="4">
    <source>
        <dbReference type="ARBA" id="ARBA00022695"/>
    </source>
</evidence>
<evidence type="ECO:0000256" key="6">
    <source>
        <dbReference type="ARBA" id="ARBA00022840"/>
    </source>
</evidence>
<dbReference type="EC" id="2.7.7.27" evidence="9"/>
<feature type="binding site" evidence="9">
    <location>
        <position position="174"/>
    </location>
    <ligand>
        <name>alpha-D-glucose 1-phosphate</name>
        <dbReference type="ChEBI" id="CHEBI:58601"/>
    </ligand>
</feature>
<keyword evidence="13" id="KW-1185">Reference proteome</keyword>
<keyword evidence="8 9" id="KW-0119">Carbohydrate metabolism</keyword>
<comment type="function">
    <text evidence="9">Involved in the biosynthesis of ADP-glucose, a building block required for the elongation reactions to produce glycogen. Catalyzes the reaction between ATP and alpha-D-glucose 1-phosphate (G1P) to produce pyrophosphate and ADP-Glc.</text>
</comment>
<evidence type="ECO:0000313" key="12">
    <source>
        <dbReference type="EMBL" id="GGL47327.1"/>
    </source>
</evidence>
<comment type="subunit">
    <text evidence="9">Homotetramer.</text>
</comment>
<dbReference type="Pfam" id="PF00483">
    <property type="entry name" value="NTP_transferase"/>
    <property type="match status" value="1"/>
</dbReference>
<feature type="domain" description="Glucose-1-phosphate adenylyltransferase/Bifunctional protein GlmU-like C-terminal hexapeptide" evidence="11">
    <location>
        <begin position="300"/>
        <end position="373"/>
    </location>
</feature>
<proteinExistence type="inferred from homology"/>
<dbReference type="Gene3D" id="3.90.550.10">
    <property type="entry name" value="Spore Coat Polysaccharide Biosynthesis Protein SpsA, Chain A"/>
    <property type="match status" value="1"/>
</dbReference>
<comment type="caution">
    <text evidence="12">The sequence shown here is derived from an EMBL/GenBank/DDBJ whole genome shotgun (WGS) entry which is preliminary data.</text>
</comment>
<dbReference type="SUPFAM" id="SSF53448">
    <property type="entry name" value="Nucleotide-diphospho-sugar transferases"/>
    <property type="match status" value="1"/>
</dbReference>
<evidence type="ECO:0000256" key="7">
    <source>
        <dbReference type="ARBA" id="ARBA00023056"/>
    </source>
</evidence>
<dbReference type="CDD" id="cd02508">
    <property type="entry name" value="ADP_Glucose_PP"/>
    <property type="match status" value="1"/>
</dbReference>
<comment type="similarity">
    <text evidence="1 9">Belongs to the bacterial/plant glucose-1-phosphate adenylyltransferase family.</text>
</comment>
<comment type="pathway">
    <text evidence="9">Glycan biosynthesis; glycogen biosynthesis.</text>
</comment>
<dbReference type="Pfam" id="PF24894">
    <property type="entry name" value="Hexapep_GlmU"/>
    <property type="match status" value="1"/>
</dbReference>
<keyword evidence="6 9" id="KW-0067">ATP-binding</keyword>
<evidence type="ECO:0000313" key="13">
    <source>
        <dbReference type="Proteomes" id="UP000654670"/>
    </source>
</evidence>
<dbReference type="GO" id="GO:0008878">
    <property type="term" value="F:glucose-1-phosphate adenylyltransferase activity"/>
    <property type="evidence" value="ECO:0007669"/>
    <property type="project" value="UniProtKB-UniRule"/>
</dbReference>
<dbReference type="NCBIfam" id="TIGR02091">
    <property type="entry name" value="glgC"/>
    <property type="match status" value="1"/>
</dbReference>
<feature type="binding site" evidence="9">
    <location>
        <position position="200"/>
    </location>
    <ligand>
        <name>alpha-D-glucose 1-phosphate</name>
        <dbReference type="ChEBI" id="CHEBI:58601"/>
    </ligand>
</feature>
<evidence type="ECO:0000256" key="3">
    <source>
        <dbReference type="ARBA" id="ARBA00022679"/>
    </source>
</evidence>
<protein>
    <recommendedName>
        <fullName evidence="9">Glucose-1-phosphate adenylyltransferase</fullName>
        <ecNumber evidence="9">2.7.7.27</ecNumber>
    </recommendedName>
    <alternativeName>
        <fullName evidence="9">ADP-glucose pyrophosphorylase</fullName>
        <shortName evidence="9">ADPGlc PPase</shortName>
    </alternativeName>
    <alternativeName>
        <fullName evidence="9">ADP-glucose synthase</fullName>
    </alternativeName>
</protein>
<dbReference type="SUPFAM" id="SSF51161">
    <property type="entry name" value="Trimeric LpxA-like enzymes"/>
    <property type="match status" value="1"/>
</dbReference>
<comment type="catalytic activity">
    <reaction evidence="9">
        <text>alpha-D-glucose 1-phosphate + ATP + H(+) = ADP-alpha-D-glucose + diphosphate</text>
        <dbReference type="Rhea" id="RHEA:12120"/>
        <dbReference type="ChEBI" id="CHEBI:15378"/>
        <dbReference type="ChEBI" id="CHEBI:30616"/>
        <dbReference type="ChEBI" id="CHEBI:33019"/>
        <dbReference type="ChEBI" id="CHEBI:57498"/>
        <dbReference type="ChEBI" id="CHEBI:58601"/>
        <dbReference type="EC" id="2.7.7.27"/>
    </reaction>
</comment>
<dbReference type="AlphaFoldDB" id="A0A917S0U8"/>
<evidence type="ECO:0000256" key="5">
    <source>
        <dbReference type="ARBA" id="ARBA00022741"/>
    </source>
</evidence>
<organism evidence="12 13">
    <name type="scientific">Sporolactobacillus putidus</name>
    <dbReference type="NCBI Taxonomy" id="492735"/>
    <lineage>
        <taxon>Bacteria</taxon>
        <taxon>Bacillati</taxon>
        <taxon>Bacillota</taxon>
        <taxon>Bacilli</taxon>
        <taxon>Bacillales</taxon>
        <taxon>Sporolactobacillaceae</taxon>
        <taxon>Sporolactobacillus</taxon>
    </lineage>
</organism>
<dbReference type="GO" id="GO:0005978">
    <property type="term" value="P:glycogen biosynthetic process"/>
    <property type="evidence" value="ECO:0007669"/>
    <property type="project" value="UniProtKB-UniRule"/>
</dbReference>
<keyword evidence="7 9" id="KW-0320">Glycogen biosynthesis</keyword>
<evidence type="ECO:0000256" key="1">
    <source>
        <dbReference type="ARBA" id="ARBA00010443"/>
    </source>
</evidence>
<evidence type="ECO:0000256" key="2">
    <source>
        <dbReference type="ARBA" id="ARBA00022600"/>
    </source>
</evidence>
<sequence length="392" mass="43578">MVLHSFSKKTMKNEIIAMILAGGQGSRLGKLTRTIAKPAVPFGGKYRIIDFSLSNCSNSGIRTVGVVTQYQPLELNSHIGNGSHWGLDHKDGGVTILQPHSSLDGEKWFEGTAHAIYQNISYIDSNNPTYLLILSGDHIYKMDYEHMLNFHKKKKATATVAVIHVPFEEASRFGIMNTDNTDRIIDFEEKPAKPKSNLASMGIYIFTWEVLRRYLMESHATGQNMDDFGKNVIPSFLANGENVFAYAFEGYWKDVGTIESLWEANMAFIDPDHELHIRDKSWRIYSKNPVAPPHYLTGNATVRESLVVDGCYIAGDVDHSIIAQNVKIGANSVVRDSIVMANTVIGKNVTIERAIVGEHAVFADNAQIIGDQEIEVVGYNEVIGGLNDDEEK</sequence>
<dbReference type="HAMAP" id="MF_00624">
    <property type="entry name" value="GlgC"/>
    <property type="match status" value="1"/>
</dbReference>
<reference evidence="12" key="1">
    <citation type="journal article" date="2014" name="Int. J. Syst. Evol. Microbiol.">
        <title>Complete genome sequence of Corynebacterium casei LMG S-19264T (=DSM 44701T), isolated from a smear-ripened cheese.</title>
        <authorList>
            <consortium name="US DOE Joint Genome Institute (JGI-PGF)"/>
            <person name="Walter F."/>
            <person name="Albersmeier A."/>
            <person name="Kalinowski J."/>
            <person name="Ruckert C."/>
        </authorList>
    </citation>
    <scope>NUCLEOTIDE SEQUENCE</scope>
    <source>
        <strain evidence="12">JCM 15325</strain>
    </source>
</reference>
<keyword evidence="5 9" id="KW-0547">Nucleotide-binding</keyword>
<dbReference type="PROSITE" id="PS00809">
    <property type="entry name" value="ADP_GLC_PYROPHOSPH_2"/>
    <property type="match status" value="1"/>
</dbReference>
<feature type="site" description="Could play a key role in the communication between the regulatory and the substrate sites" evidence="9">
    <location>
        <position position="69"/>
    </location>
</feature>
<feature type="site" description="Could play a key role in the communication between the regulatory and the substrate sites" evidence="9">
    <location>
        <position position="108"/>
    </location>
</feature>
<gene>
    <name evidence="9 12" type="primary">glgC</name>
    <name evidence="12" type="ORF">GCM10007968_09260</name>
</gene>
<dbReference type="Gene3D" id="2.160.10.10">
    <property type="entry name" value="Hexapeptide repeat proteins"/>
    <property type="match status" value="1"/>
</dbReference>
<dbReference type="InterPro" id="IPR056818">
    <property type="entry name" value="GlmU/GlgC-like_hexapep"/>
</dbReference>
<evidence type="ECO:0000259" key="11">
    <source>
        <dbReference type="Pfam" id="PF24894"/>
    </source>
</evidence>
<dbReference type="InterPro" id="IPR005835">
    <property type="entry name" value="NTP_transferase_dom"/>
</dbReference>
<dbReference type="InterPro" id="IPR023049">
    <property type="entry name" value="GlgC_bac"/>
</dbReference>
<dbReference type="CDD" id="cd04651">
    <property type="entry name" value="LbH_G1P_AT_C"/>
    <property type="match status" value="1"/>
</dbReference>
<dbReference type="EMBL" id="BMOK01000003">
    <property type="protein sequence ID" value="GGL47327.1"/>
    <property type="molecule type" value="Genomic_DNA"/>
</dbReference>
<dbReference type="PROSITE" id="PS00808">
    <property type="entry name" value="ADP_GLC_PYROPHOSPH_1"/>
    <property type="match status" value="1"/>
</dbReference>
<dbReference type="InterPro" id="IPR005836">
    <property type="entry name" value="ADP_Glu_pyroP_CS"/>
</dbReference>
<dbReference type="Proteomes" id="UP000654670">
    <property type="component" value="Unassembled WGS sequence"/>
</dbReference>
<evidence type="ECO:0000256" key="8">
    <source>
        <dbReference type="ARBA" id="ARBA00023277"/>
    </source>
</evidence>
<keyword evidence="2 9" id="KW-0321">Glycogen metabolism</keyword>
<comment type="caution">
    <text evidence="9">Lacks conserved residue(s) required for the propagation of feature annotation.</text>
</comment>
<dbReference type="InterPro" id="IPR011831">
    <property type="entry name" value="ADP-Glc_PPase"/>
</dbReference>
<dbReference type="NCBIfam" id="NF003670">
    <property type="entry name" value="PRK05293.1"/>
    <property type="match status" value="1"/>
</dbReference>
<reference evidence="12" key="2">
    <citation type="submission" date="2020-09" db="EMBL/GenBank/DDBJ databases">
        <authorList>
            <person name="Sun Q."/>
            <person name="Ohkuma M."/>
        </authorList>
    </citation>
    <scope>NUCLEOTIDE SEQUENCE</scope>
    <source>
        <strain evidence="12">JCM 15325</strain>
    </source>
</reference>
<evidence type="ECO:0000259" key="10">
    <source>
        <dbReference type="Pfam" id="PF00483"/>
    </source>
</evidence>
<name>A0A917S0U8_9BACL</name>